<feature type="signal peptide" evidence="2">
    <location>
        <begin position="1"/>
        <end position="25"/>
    </location>
</feature>
<keyword evidence="1" id="KW-0175">Coiled coil</keyword>
<evidence type="ECO:0000256" key="1">
    <source>
        <dbReference type="SAM" id="Coils"/>
    </source>
</evidence>
<evidence type="ECO:0000313" key="4">
    <source>
        <dbReference type="WBParaSite" id="TREG1_75780.1"/>
    </source>
</evidence>
<evidence type="ECO:0000313" key="3">
    <source>
        <dbReference type="Proteomes" id="UP000050795"/>
    </source>
</evidence>
<feature type="coiled-coil region" evidence="1">
    <location>
        <begin position="49"/>
        <end position="76"/>
    </location>
</feature>
<reference evidence="4" key="2">
    <citation type="submission" date="2023-11" db="UniProtKB">
        <authorList>
            <consortium name="WormBaseParasite"/>
        </authorList>
    </citation>
    <scope>IDENTIFICATION</scope>
</reference>
<reference evidence="3" key="1">
    <citation type="submission" date="2022-06" db="EMBL/GenBank/DDBJ databases">
        <authorList>
            <person name="Berger JAMES D."/>
            <person name="Berger JAMES D."/>
        </authorList>
    </citation>
    <scope>NUCLEOTIDE SEQUENCE [LARGE SCALE GENOMIC DNA]</scope>
</reference>
<name>A0AA85KAU0_TRIRE</name>
<protein>
    <submittedName>
        <fullName evidence="4">Uncharacterized protein</fullName>
    </submittedName>
</protein>
<dbReference type="AlphaFoldDB" id="A0AA85KAU0"/>
<sequence length="195" mass="23003">MFSLMYTHISVITLLVFSAINKGESTTLDYVEKLLSKSRDELPGSAQSIIDNEAEIKKLRDKIKNEAAEIDNNNNVDNYIKCWRQNYEIFTGQDLFKDVVWRLTDPSEEYGPYSQDYPLQQCVQKQVDKYSAQIPSVEAVNCELYRPSADEEDIEKLHQYMEYSYHFRKNFGRTILFKRIYEATIERLKQKGRRN</sequence>
<accession>A0AA85KAU0</accession>
<feature type="chain" id="PRO_5041649147" evidence="2">
    <location>
        <begin position="26"/>
        <end position="195"/>
    </location>
</feature>
<evidence type="ECO:0000256" key="2">
    <source>
        <dbReference type="SAM" id="SignalP"/>
    </source>
</evidence>
<dbReference type="WBParaSite" id="TREG1_75780.1">
    <property type="protein sequence ID" value="TREG1_75780.1"/>
    <property type="gene ID" value="TREG1_75780"/>
</dbReference>
<organism evidence="3 4">
    <name type="scientific">Trichobilharzia regenti</name>
    <name type="common">Nasal bird schistosome</name>
    <dbReference type="NCBI Taxonomy" id="157069"/>
    <lineage>
        <taxon>Eukaryota</taxon>
        <taxon>Metazoa</taxon>
        <taxon>Spiralia</taxon>
        <taxon>Lophotrochozoa</taxon>
        <taxon>Platyhelminthes</taxon>
        <taxon>Trematoda</taxon>
        <taxon>Digenea</taxon>
        <taxon>Strigeidida</taxon>
        <taxon>Schistosomatoidea</taxon>
        <taxon>Schistosomatidae</taxon>
        <taxon>Trichobilharzia</taxon>
    </lineage>
</organism>
<keyword evidence="2" id="KW-0732">Signal</keyword>
<proteinExistence type="predicted"/>
<dbReference type="Proteomes" id="UP000050795">
    <property type="component" value="Unassembled WGS sequence"/>
</dbReference>
<keyword evidence="3" id="KW-1185">Reference proteome</keyword>